<evidence type="ECO:0000256" key="1">
    <source>
        <dbReference type="ARBA" id="ARBA00001974"/>
    </source>
</evidence>
<feature type="domain" description="FAD/NAD(P)-binding" evidence="6">
    <location>
        <begin position="14"/>
        <end position="119"/>
    </location>
</feature>
<feature type="compositionally biased region" description="Low complexity" evidence="5">
    <location>
        <begin position="150"/>
        <end position="165"/>
    </location>
</feature>
<dbReference type="Gene3D" id="3.50.50.60">
    <property type="entry name" value="FAD/NAD(P)-binding domain"/>
    <property type="match status" value="1"/>
</dbReference>
<dbReference type="Proteomes" id="UP000188532">
    <property type="component" value="Unassembled WGS sequence"/>
</dbReference>
<dbReference type="EMBL" id="MVBN01000003">
    <property type="protein sequence ID" value="OOK76878.1"/>
    <property type="molecule type" value="Genomic_DNA"/>
</dbReference>
<reference evidence="7 8" key="1">
    <citation type="submission" date="2017-02" db="EMBL/GenBank/DDBJ databases">
        <title>Complete genome sequences of Mycobacterium kansasii strains isolated from rhesus macaques.</title>
        <authorList>
            <person name="Panda A."/>
            <person name="Nagaraj S."/>
            <person name="Zhao X."/>
            <person name="Tettelin H."/>
            <person name="Detolla L.J."/>
        </authorList>
    </citation>
    <scope>NUCLEOTIDE SEQUENCE [LARGE SCALE GENOMIC DNA]</scope>
    <source>
        <strain evidence="7 8">11-3469</strain>
    </source>
</reference>
<organism evidence="7 8">
    <name type="scientific">Mycobacterium kansasii</name>
    <dbReference type="NCBI Taxonomy" id="1768"/>
    <lineage>
        <taxon>Bacteria</taxon>
        <taxon>Bacillati</taxon>
        <taxon>Actinomycetota</taxon>
        <taxon>Actinomycetes</taxon>
        <taxon>Mycobacteriales</taxon>
        <taxon>Mycobacteriaceae</taxon>
        <taxon>Mycobacterium</taxon>
    </lineage>
</organism>
<evidence type="ECO:0000256" key="2">
    <source>
        <dbReference type="ARBA" id="ARBA00022630"/>
    </source>
</evidence>
<gene>
    <name evidence="7" type="ORF">BZL29_4009</name>
</gene>
<keyword evidence="2" id="KW-0285">Flavoprotein</keyword>
<keyword evidence="4" id="KW-0560">Oxidoreductase</keyword>
<feature type="region of interest" description="Disordered" evidence="5">
    <location>
        <begin position="144"/>
        <end position="174"/>
    </location>
</feature>
<sequence>MTGSVAETRHRRGRIVIVGASLAGLRAAETLRKKGFRGKLTLIGEEPHEPYDRPPLSKQVLTGYAPADQTALPRLCRLDAEWRLGVAAVGVDLAAQRVHLADGQKVGFDRIMIATGRAPDLGRTKRKPLSTASVCCARAMTRPGCGSTWPSSRGGCSPSAPGSSARKSHRSAAN</sequence>
<dbReference type="AlphaFoldDB" id="A0A1V3XCP9"/>
<dbReference type="SUPFAM" id="SSF51905">
    <property type="entry name" value="FAD/NAD(P)-binding domain"/>
    <property type="match status" value="1"/>
</dbReference>
<evidence type="ECO:0000313" key="7">
    <source>
        <dbReference type="EMBL" id="OOK76878.1"/>
    </source>
</evidence>
<evidence type="ECO:0000256" key="5">
    <source>
        <dbReference type="SAM" id="MobiDB-lite"/>
    </source>
</evidence>
<dbReference type="InterPro" id="IPR036188">
    <property type="entry name" value="FAD/NAD-bd_sf"/>
</dbReference>
<name>A0A1V3XCP9_MYCKA</name>
<dbReference type="PANTHER" id="PTHR43557">
    <property type="entry name" value="APOPTOSIS-INDUCING FACTOR 1"/>
    <property type="match status" value="1"/>
</dbReference>
<evidence type="ECO:0000259" key="6">
    <source>
        <dbReference type="Pfam" id="PF07992"/>
    </source>
</evidence>
<dbReference type="GO" id="GO:0016651">
    <property type="term" value="F:oxidoreductase activity, acting on NAD(P)H"/>
    <property type="evidence" value="ECO:0007669"/>
    <property type="project" value="TreeGrafter"/>
</dbReference>
<proteinExistence type="predicted"/>
<comment type="cofactor">
    <cofactor evidence="1">
        <name>FAD</name>
        <dbReference type="ChEBI" id="CHEBI:57692"/>
    </cofactor>
</comment>
<dbReference type="GO" id="GO:0005737">
    <property type="term" value="C:cytoplasm"/>
    <property type="evidence" value="ECO:0007669"/>
    <property type="project" value="TreeGrafter"/>
</dbReference>
<evidence type="ECO:0000256" key="3">
    <source>
        <dbReference type="ARBA" id="ARBA00022827"/>
    </source>
</evidence>
<evidence type="ECO:0000256" key="4">
    <source>
        <dbReference type="ARBA" id="ARBA00023002"/>
    </source>
</evidence>
<dbReference type="InterPro" id="IPR050446">
    <property type="entry name" value="FAD-oxidoreductase/Apoptosis"/>
</dbReference>
<accession>A0A1V3XCP9</accession>
<protein>
    <submittedName>
        <fullName evidence="7">Pyridine nucleotide-disulfide oxidoreductase family protein</fullName>
    </submittedName>
</protein>
<comment type="caution">
    <text evidence="7">The sequence shown here is derived from an EMBL/GenBank/DDBJ whole genome shotgun (WGS) entry which is preliminary data.</text>
</comment>
<dbReference type="InterPro" id="IPR023753">
    <property type="entry name" value="FAD/NAD-binding_dom"/>
</dbReference>
<dbReference type="PANTHER" id="PTHR43557:SF2">
    <property type="entry name" value="RIESKE DOMAIN-CONTAINING PROTEIN-RELATED"/>
    <property type="match status" value="1"/>
</dbReference>
<keyword evidence="3" id="KW-0274">FAD</keyword>
<evidence type="ECO:0000313" key="8">
    <source>
        <dbReference type="Proteomes" id="UP000188532"/>
    </source>
</evidence>
<dbReference type="Pfam" id="PF07992">
    <property type="entry name" value="Pyr_redox_2"/>
    <property type="match status" value="1"/>
</dbReference>